<dbReference type="Proteomes" id="UP000606870">
    <property type="component" value="Unassembled WGS sequence"/>
</dbReference>
<evidence type="ECO:0000259" key="1">
    <source>
        <dbReference type="Pfam" id="PF02829"/>
    </source>
</evidence>
<dbReference type="PANTHER" id="PTHR40068:SF1">
    <property type="entry name" value="TRANSCRIPTION REPRESSOR NIAR-RELATED"/>
    <property type="match status" value="1"/>
</dbReference>
<keyword evidence="4" id="KW-1185">Reference proteome</keyword>
<feature type="domain" description="3H" evidence="1">
    <location>
        <begin position="72"/>
        <end position="168"/>
    </location>
</feature>
<dbReference type="PANTHER" id="PTHR40068">
    <property type="entry name" value="TRANSCRIPTION REPRESSOR NIAR-RELATED"/>
    <property type="match status" value="1"/>
</dbReference>
<gene>
    <name evidence="3" type="ORF">H8J70_12040</name>
</gene>
<name>A0ABR6VM82_9FIRM</name>
<dbReference type="Gene3D" id="3.30.1340.20">
    <property type="entry name" value="3H domain"/>
    <property type="match status" value="1"/>
</dbReference>
<feature type="domain" description="Helix-turn-helix type 11" evidence="2">
    <location>
        <begin position="6"/>
        <end position="59"/>
    </location>
</feature>
<dbReference type="Pfam" id="PF02829">
    <property type="entry name" value="3H"/>
    <property type="match status" value="1"/>
</dbReference>
<dbReference type="EMBL" id="JACOGK010000057">
    <property type="protein sequence ID" value="MBC3537969.1"/>
    <property type="molecule type" value="Genomic_DNA"/>
</dbReference>
<proteinExistence type="predicted"/>
<reference evidence="3 4" key="1">
    <citation type="submission" date="2020-08" db="EMBL/GenBank/DDBJ databases">
        <authorList>
            <person name="Liu C."/>
            <person name="Sun Q."/>
        </authorList>
    </citation>
    <scope>NUCLEOTIDE SEQUENCE [LARGE SCALE GENOMIC DNA]</scope>
    <source>
        <strain evidence="3 4">NSJ-59</strain>
    </source>
</reference>
<evidence type="ECO:0000259" key="2">
    <source>
        <dbReference type="Pfam" id="PF08279"/>
    </source>
</evidence>
<evidence type="ECO:0000313" key="4">
    <source>
        <dbReference type="Proteomes" id="UP000606870"/>
    </source>
</evidence>
<dbReference type="Pfam" id="PF08279">
    <property type="entry name" value="HTH_11"/>
    <property type="match status" value="1"/>
</dbReference>
<protein>
    <submittedName>
        <fullName evidence="3">Transcription repressor NadR</fullName>
    </submittedName>
</protein>
<evidence type="ECO:0000313" key="3">
    <source>
        <dbReference type="EMBL" id="MBC3537969.1"/>
    </source>
</evidence>
<sequence>MDSEKRRKRIIEVLEKATGPITGAELSRQCHVSRQIIVGDVAMLRAHGEDIISTPRGYQLNASGNGGIQRTFVVCHGPDQVRAELEAIVDNGGTVQNVVIEHDVYGYLEGTLRLRSRRDIEQYIKKMAESKSELLSRISGGIHSHVVEAASEEDLQAIEEALEKLHILYKQ</sequence>
<dbReference type="InterPro" id="IPR035922">
    <property type="entry name" value="3H_dom_sf"/>
</dbReference>
<comment type="caution">
    <text evidence="3">The sequence shown here is derived from an EMBL/GenBank/DDBJ whole genome shotgun (WGS) entry which is preliminary data.</text>
</comment>
<dbReference type="SUPFAM" id="SSF75500">
    <property type="entry name" value="Putative transcriptional regulator TM1602, C-terminal domain"/>
    <property type="match status" value="1"/>
</dbReference>
<dbReference type="RefSeq" id="WP_186504537.1">
    <property type="nucleotide sequence ID" value="NZ_JACOGK010000057.1"/>
</dbReference>
<organism evidence="3 4">
    <name type="scientific">Megasphaera hominis</name>
    <dbReference type="NCBI Taxonomy" id="159836"/>
    <lineage>
        <taxon>Bacteria</taxon>
        <taxon>Bacillati</taxon>
        <taxon>Bacillota</taxon>
        <taxon>Negativicutes</taxon>
        <taxon>Veillonellales</taxon>
        <taxon>Veillonellaceae</taxon>
        <taxon>Megasphaera</taxon>
    </lineage>
</organism>
<dbReference type="Gene3D" id="1.10.10.10">
    <property type="entry name" value="Winged helix-like DNA-binding domain superfamily/Winged helix DNA-binding domain"/>
    <property type="match status" value="1"/>
</dbReference>
<dbReference type="SUPFAM" id="SSF46785">
    <property type="entry name" value="Winged helix' DNA-binding domain"/>
    <property type="match status" value="1"/>
</dbReference>
<dbReference type="InterPro" id="IPR036388">
    <property type="entry name" value="WH-like_DNA-bd_sf"/>
</dbReference>
<dbReference type="InterPro" id="IPR036390">
    <property type="entry name" value="WH_DNA-bd_sf"/>
</dbReference>
<dbReference type="InterPro" id="IPR026043">
    <property type="entry name" value="NadR"/>
</dbReference>
<dbReference type="InterPro" id="IPR013196">
    <property type="entry name" value="HTH_11"/>
</dbReference>
<dbReference type="PIRSF" id="PIRSF037847">
    <property type="entry name" value="NiaR"/>
    <property type="match status" value="1"/>
</dbReference>
<accession>A0ABR6VM82</accession>
<dbReference type="InterPro" id="IPR004173">
    <property type="entry name" value="3H_domain"/>
</dbReference>